<keyword evidence="2" id="KW-0472">Membrane</keyword>
<evidence type="ECO:0000313" key="5">
    <source>
        <dbReference type="EMBL" id="SNS62443.1"/>
    </source>
</evidence>
<evidence type="ECO:0000313" key="6">
    <source>
        <dbReference type="Proteomes" id="UP000198309"/>
    </source>
</evidence>
<name>A0A239G1T7_9PSED</name>
<dbReference type="Pfam" id="PF26002">
    <property type="entry name" value="Beta-barrel_AprE"/>
    <property type="match status" value="1"/>
</dbReference>
<dbReference type="InterPro" id="IPR050739">
    <property type="entry name" value="MFP"/>
</dbReference>
<evidence type="ECO:0000313" key="4">
    <source>
        <dbReference type="EMBL" id="SDL00876.1"/>
    </source>
</evidence>
<feature type="coiled-coil region" evidence="1">
    <location>
        <begin position="123"/>
        <end position="168"/>
    </location>
</feature>
<keyword evidence="6" id="KW-1185">Reference proteome</keyword>
<sequence length="428" mass="47739">MVPTLSTETPLFRTEALQGQSAQWLGSIILIRPLSFSVLTALATLFALLVMGFFIWGSYTKRSTVVGQLLPVNGQAKVHAPQMGVIIEKSVREGQKVERGQTLLRLSSERYSGQDQAVQAGISHRLEASRESLEQQLEKLQRLQADERRSLQAKVVSLRDELATQAAQLHSQRQLVAIAGDAEGRYRGLMEKGYISMDQFQQRQADQLGQRQTLQRLERERMALQQQLREQQAGLDGLDARHANQRAELQRQLNGVHQQLGESEAKRTLRIVAPEAGIATAVLAEVGQLVDPSRPLLSIVPENAELVAELYAPSRAVGFIKVGGPALIRYQAYPYQKFGQYRGKVLSISRTSLPYNELAAMAGSVPGVGQSGEQYYRIRVQLDEQQVKAYGQPRPLQSGMLLEADLLQETRKLYEWVLEPLYSLTGKL</sequence>
<feature type="domain" description="AprE-like beta-barrel" evidence="3">
    <location>
        <begin position="306"/>
        <end position="406"/>
    </location>
</feature>
<accession>A0A239G1T7</accession>
<dbReference type="Proteomes" id="UP000198309">
    <property type="component" value="Unassembled WGS sequence"/>
</dbReference>
<feature type="transmembrane region" description="Helical" evidence="2">
    <location>
        <begin position="34"/>
        <end position="56"/>
    </location>
</feature>
<dbReference type="Gene3D" id="2.40.50.100">
    <property type="match status" value="1"/>
</dbReference>
<dbReference type="EMBL" id="FNEC01000063">
    <property type="protein sequence ID" value="SDL00876.1"/>
    <property type="molecule type" value="Genomic_DNA"/>
</dbReference>
<gene>
    <name evidence="4" type="ORF">SAMN05216189_106320</name>
    <name evidence="5" type="ORF">SAMN06295949_104162</name>
</gene>
<feature type="coiled-coil region" evidence="1">
    <location>
        <begin position="207"/>
        <end position="266"/>
    </location>
</feature>
<keyword evidence="2" id="KW-1133">Transmembrane helix</keyword>
<evidence type="ECO:0000259" key="3">
    <source>
        <dbReference type="Pfam" id="PF26002"/>
    </source>
</evidence>
<dbReference type="InterPro" id="IPR058982">
    <property type="entry name" value="Beta-barrel_AprE"/>
</dbReference>
<dbReference type="PRINTS" id="PR01490">
    <property type="entry name" value="RTXTOXIND"/>
</dbReference>
<dbReference type="EMBL" id="FZPC01000004">
    <property type="protein sequence ID" value="SNS62443.1"/>
    <property type="molecule type" value="Genomic_DNA"/>
</dbReference>
<dbReference type="PANTHER" id="PTHR30386">
    <property type="entry name" value="MEMBRANE FUSION SUBUNIT OF EMRAB-TOLC MULTIDRUG EFFLUX PUMP"/>
    <property type="match status" value="1"/>
</dbReference>
<evidence type="ECO:0000256" key="2">
    <source>
        <dbReference type="SAM" id="Phobius"/>
    </source>
</evidence>
<protein>
    <submittedName>
        <fullName evidence="4">Membrane fusion protein</fullName>
    </submittedName>
</protein>
<dbReference type="Gene3D" id="2.40.30.170">
    <property type="match status" value="1"/>
</dbReference>
<dbReference type="Proteomes" id="UP000199693">
    <property type="component" value="Unassembled WGS sequence"/>
</dbReference>
<reference evidence="4 7" key="1">
    <citation type="submission" date="2016-10" db="EMBL/GenBank/DDBJ databases">
        <authorList>
            <person name="de Groot N.N."/>
        </authorList>
    </citation>
    <scope>NUCLEOTIDE SEQUENCE [LARGE SCALE GENOMIC DNA]</scope>
    <source>
        <strain evidence="4 7">CCM 7361</strain>
    </source>
</reference>
<dbReference type="AlphaFoldDB" id="A0A239G1T7"/>
<evidence type="ECO:0000256" key="1">
    <source>
        <dbReference type="SAM" id="Coils"/>
    </source>
</evidence>
<keyword evidence="2" id="KW-0812">Transmembrane</keyword>
<reference evidence="5 6" key="2">
    <citation type="submission" date="2017-06" db="EMBL/GenBank/DDBJ databases">
        <authorList>
            <person name="Varghese N."/>
            <person name="Submissions S."/>
        </authorList>
    </citation>
    <scope>NUCLEOTIDE SEQUENCE [LARGE SCALE GENOMIC DNA]</scope>
    <source>
        <strain evidence="5 6">RLD-1</strain>
    </source>
</reference>
<keyword evidence="1" id="KW-0175">Coiled coil</keyword>
<proteinExistence type="predicted"/>
<organism evidence="4 7">
    <name type="scientific">Pseudomonas delhiensis</name>
    <dbReference type="NCBI Taxonomy" id="366289"/>
    <lineage>
        <taxon>Bacteria</taxon>
        <taxon>Pseudomonadati</taxon>
        <taxon>Pseudomonadota</taxon>
        <taxon>Gammaproteobacteria</taxon>
        <taxon>Pseudomonadales</taxon>
        <taxon>Pseudomonadaceae</taxon>
        <taxon>Pseudomonas</taxon>
    </lineage>
</organism>
<evidence type="ECO:0000313" key="7">
    <source>
        <dbReference type="Proteomes" id="UP000199693"/>
    </source>
</evidence>
<dbReference type="PANTHER" id="PTHR30386:SF28">
    <property type="entry name" value="EXPORTED PROTEIN"/>
    <property type="match status" value="1"/>
</dbReference>